<dbReference type="AlphaFoldDB" id="A0A9J6PYG4"/>
<dbReference type="Pfam" id="PF00561">
    <property type="entry name" value="Abhydrolase_1"/>
    <property type="match status" value="1"/>
</dbReference>
<feature type="chain" id="PRO_5039927047" evidence="1">
    <location>
        <begin position="28"/>
        <end position="293"/>
    </location>
</feature>
<evidence type="ECO:0000259" key="2">
    <source>
        <dbReference type="Pfam" id="PF00561"/>
    </source>
</evidence>
<dbReference type="GO" id="GO:0017171">
    <property type="term" value="F:serine hydrolase activity"/>
    <property type="evidence" value="ECO:0007669"/>
    <property type="project" value="TreeGrafter"/>
</dbReference>
<protein>
    <submittedName>
        <fullName evidence="3">Alpha/beta hydrolase</fullName>
    </submittedName>
</protein>
<keyword evidence="4" id="KW-1185">Reference proteome</keyword>
<dbReference type="EMBL" id="JAODIM010000042">
    <property type="protein sequence ID" value="MCU5779047.1"/>
    <property type="molecule type" value="Genomic_DNA"/>
</dbReference>
<keyword evidence="3" id="KW-0378">Hydrolase</keyword>
<reference evidence="3" key="1">
    <citation type="submission" date="2022-09" db="EMBL/GenBank/DDBJ databases">
        <title>Winslowiella arboricola sp. nov., isolated from bleeding cankers on broadleaf hosts.</title>
        <authorList>
            <person name="Brady C."/>
            <person name="Kaur S."/>
            <person name="Crampton B."/>
            <person name="Maddock D."/>
            <person name="Arnold D."/>
            <person name="Denman S."/>
        </authorList>
    </citation>
    <scope>NUCLEOTIDE SEQUENCE</scope>
    <source>
        <strain evidence="3">BAC 15a-03b</strain>
    </source>
</reference>
<keyword evidence="1" id="KW-0732">Signal</keyword>
<dbReference type="PANTHER" id="PTHR46331">
    <property type="entry name" value="VALACYCLOVIR HYDROLASE"/>
    <property type="match status" value="1"/>
</dbReference>
<feature type="domain" description="AB hydrolase-1" evidence="2">
    <location>
        <begin position="73"/>
        <end position="280"/>
    </location>
</feature>
<dbReference type="InterPro" id="IPR000073">
    <property type="entry name" value="AB_hydrolase_1"/>
</dbReference>
<organism evidence="3 4">
    <name type="scientific">Winslowiella arboricola</name>
    <dbReference type="NCBI Taxonomy" id="2978220"/>
    <lineage>
        <taxon>Bacteria</taxon>
        <taxon>Pseudomonadati</taxon>
        <taxon>Pseudomonadota</taxon>
        <taxon>Gammaproteobacteria</taxon>
        <taxon>Enterobacterales</taxon>
        <taxon>Erwiniaceae</taxon>
        <taxon>Winslowiella</taxon>
    </lineage>
</organism>
<evidence type="ECO:0000256" key="1">
    <source>
        <dbReference type="SAM" id="SignalP"/>
    </source>
</evidence>
<name>A0A9J6PYG4_9GAMM</name>
<proteinExistence type="predicted"/>
<dbReference type="InterPro" id="IPR029058">
    <property type="entry name" value="AB_hydrolase_fold"/>
</dbReference>
<feature type="signal peptide" evidence="1">
    <location>
        <begin position="1"/>
        <end position="27"/>
    </location>
</feature>
<sequence>MKFKPFLAWLLSFSLLSGAVLPLTALATEQNVSWGQRWQHLPPTPAPVSGLKTGYAKVNGIDLFYGVIGKGSPVIFIHGGLANADYWGKQVPVIARNHQVIVLDSRGHGRSTRNSQPYGYDLMTDDVVALMDHLHLQKADIVGWSDGGIIGIDLALRHAERINKVFAFAPNTTTAGVRADVAENPLFAAYISRAGKEYQRLSKTPDQYDSFVEQIGHMWETQPNWSDAQLKSIRTPILVADGDHDEGILRPHLEHIAATIPQAGLLIIPNTSHFAFIQAPDEFNDALVNFLDR</sequence>
<dbReference type="PANTHER" id="PTHR46331:SF2">
    <property type="entry name" value="VALACYCLOVIR HYDROLASE"/>
    <property type="match status" value="1"/>
</dbReference>
<evidence type="ECO:0000313" key="3">
    <source>
        <dbReference type="EMBL" id="MCU5779047.1"/>
    </source>
</evidence>
<evidence type="ECO:0000313" key="4">
    <source>
        <dbReference type="Proteomes" id="UP001064262"/>
    </source>
</evidence>
<dbReference type="Gene3D" id="3.40.50.1820">
    <property type="entry name" value="alpha/beta hydrolase"/>
    <property type="match status" value="1"/>
</dbReference>
<dbReference type="Proteomes" id="UP001064262">
    <property type="component" value="Unassembled WGS sequence"/>
</dbReference>
<accession>A0A9J6PYG4</accession>
<dbReference type="RefSeq" id="WP_267141916.1">
    <property type="nucleotide sequence ID" value="NZ_JAODIL010000064.1"/>
</dbReference>
<comment type="caution">
    <text evidence="3">The sequence shown here is derived from an EMBL/GenBank/DDBJ whole genome shotgun (WGS) entry which is preliminary data.</text>
</comment>
<gene>
    <name evidence="3" type="ORF">N5923_16295</name>
</gene>
<dbReference type="SUPFAM" id="SSF53474">
    <property type="entry name" value="alpha/beta-Hydrolases"/>
    <property type="match status" value="1"/>
</dbReference>